<organism evidence="2 5">
    <name type="scientific">Phytophthora infestans</name>
    <name type="common">Potato late blight agent</name>
    <name type="synonym">Botrytis infestans</name>
    <dbReference type="NCBI Taxonomy" id="4787"/>
    <lineage>
        <taxon>Eukaryota</taxon>
        <taxon>Sar</taxon>
        <taxon>Stramenopiles</taxon>
        <taxon>Oomycota</taxon>
        <taxon>Peronosporomycetes</taxon>
        <taxon>Peronosporales</taxon>
        <taxon>Peronosporaceae</taxon>
        <taxon>Phytophthora</taxon>
    </lineage>
</organism>
<comment type="caution">
    <text evidence="2">The sequence shown here is derived from an EMBL/GenBank/DDBJ whole genome shotgun (WGS) entry which is preliminary data.</text>
</comment>
<dbReference type="AlphaFoldDB" id="A0A833TGX0"/>
<keyword evidence="5" id="KW-1185">Reference proteome</keyword>
<accession>A0A833TGX0</accession>
<evidence type="ECO:0000313" key="4">
    <source>
        <dbReference type="EMBL" id="KAF4147436.1"/>
    </source>
</evidence>
<feature type="region of interest" description="Disordered" evidence="1">
    <location>
        <begin position="1"/>
        <end position="20"/>
    </location>
</feature>
<proteinExistence type="predicted"/>
<evidence type="ECO:0000313" key="5">
    <source>
        <dbReference type="Proteomes" id="UP000602510"/>
    </source>
</evidence>
<protein>
    <submittedName>
        <fullName evidence="2">Uncharacterized protein</fullName>
    </submittedName>
</protein>
<gene>
    <name evidence="2" type="ORF">GN244_ATG01056</name>
    <name evidence="4" type="ORF">GN958_ATG03391</name>
    <name evidence="3" type="ORF">GN958_ATG04909</name>
</gene>
<dbReference type="EMBL" id="JAACNO010000677">
    <property type="protein sequence ID" value="KAF4145904.1"/>
    <property type="molecule type" value="Genomic_DNA"/>
</dbReference>
<sequence>MQAPHGSSPSAPAPAITRRAGGPDSLLQELRLLVSGGDYGDITYLILDLYKRLHGSRDRYIDVGL</sequence>
<dbReference type="EMBL" id="WSZM01000015">
    <property type="protein sequence ID" value="KAF4046665.1"/>
    <property type="molecule type" value="Genomic_DNA"/>
</dbReference>
<dbReference type="Proteomes" id="UP000602510">
    <property type="component" value="Unassembled WGS sequence"/>
</dbReference>
<reference evidence="2" key="1">
    <citation type="submission" date="2020-04" db="EMBL/GenBank/DDBJ databases">
        <title>Hybrid Assembly of Korean Phytophthora infestans isolates.</title>
        <authorList>
            <person name="Prokchorchik M."/>
            <person name="Lee Y."/>
            <person name="Seo J."/>
            <person name="Cho J.-H."/>
            <person name="Park Y.-E."/>
            <person name="Jang D.-C."/>
            <person name="Im J.-S."/>
            <person name="Choi J.-G."/>
            <person name="Park H.-J."/>
            <person name="Lee G.-B."/>
            <person name="Lee Y.-G."/>
            <person name="Hong S.-Y."/>
            <person name="Cho K."/>
            <person name="Sohn K.H."/>
        </authorList>
    </citation>
    <scope>NUCLEOTIDE SEQUENCE</scope>
    <source>
        <strain evidence="2">KR_1_A1</strain>
        <strain evidence="3">KR_2_A2</strain>
    </source>
</reference>
<name>A0A833TGX0_PHYIN</name>
<evidence type="ECO:0000313" key="2">
    <source>
        <dbReference type="EMBL" id="KAF4046665.1"/>
    </source>
</evidence>
<evidence type="ECO:0000313" key="3">
    <source>
        <dbReference type="EMBL" id="KAF4145904.1"/>
    </source>
</evidence>
<dbReference type="EMBL" id="JAACNO010000468">
    <property type="protein sequence ID" value="KAF4147436.1"/>
    <property type="molecule type" value="Genomic_DNA"/>
</dbReference>
<evidence type="ECO:0000256" key="1">
    <source>
        <dbReference type="SAM" id="MobiDB-lite"/>
    </source>
</evidence>
<dbReference type="Proteomes" id="UP000704712">
    <property type="component" value="Unassembled WGS sequence"/>
</dbReference>